<accession>A0ABW6UU18</accession>
<sequence>MFESRPEHIRPDDVASDMGDLANRVRALMDVQQGRSARVLLGGGSCDVVVTSSGDAARAAVRVMDEVQYDGCGPVIEDPGLLLLYWLVPAGTSTRWTPHPYGACLGHPHQVVLPPLGHREPPGAYWLRPCRGDRLVPPVSLRELLDQFQFGPVSHERVLAAELTGIPDTA</sequence>
<comment type="caution">
    <text evidence="1">The sequence shown here is derived from an EMBL/GenBank/DDBJ whole genome shotgun (WGS) entry which is preliminary data.</text>
</comment>
<evidence type="ECO:0000313" key="2">
    <source>
        <dbReference type="Proteomes" id="UP001602058"/>
    </source>
</evidence>
<organism evidence="1 2">
    <name type="scientific">Streptomyces bluensis</name>
    <dbReference type="NCBI Taxonomy" id="33897"/>
    <lineage>
        <taxon>Bacteria</taxon>
        <taxon>Bacillati</taxon>
        <taxon>Actinomycetota</taxon>
        <taxon>Actinomycetes</taxon>
        <taxon>Kitasatosporales</taxon>
        <taxon>Streptomycetaceae</taxon>
        <taxon>Streptomyces</taxon>
    </lineage>
</organism>
<reference evidence="1 2" key="1">
    <citation type="submission" date="2024-10" db="EMBL/GenBank/DDBJ databases">
        <title>The Natural Products Discovery Center: Release of the First 8490 Sequenced Strains for Exploring Actinobacteria Biosynthetic Diversity.</title>
        <authorList>
            <person name="Kalkreuter E."/>
            <person name="Kautsar S.A."/>
            <person name="Yang D."/>
            <person name="Bader C.D."/>
            <person name="Teijaro C.N."/>
            <person name="Fluegel L."/>
            <person name="Davis C.M."/>
            <person name="Simpson J.R."/>
            <person name="Lauterbach L."/>
            <person name="Steele A.D."/>
            <person name="Gui C."/>
            <person name="Meng S."/>
            <person name="Li G."/>
            <person name="Viehrig K."/>
            <person name="Ye F."/>
            <person name="Su P."/>
            <person name="Kiefer A.F."/>
            <person name="Nichols A."/>
            <person name="Cepeda A.J."/>
            <person name="Yan W."/>
            <person name="Fan B."/>
            <person name="Jiang Y."/>
            <person name="Adhikari A."/>
            <person name="Zheng C.-J."/>
            <person name="Schuster L."/>
            <person name="Cowan T.M."/>
            <person name="Smanski M.J."/>
            <person name="Chevrette M.G."/>
            <person name="De Carvalho L.P.S."/>
            <person name="Shen B."/>
        </authorList>
    </citation>
    <scope>NUCLEOTIDE SEQUENCE [LARGE SCALE GENOMIC DNA]</scope>
    <source>
        <strain evidence="1 2">NPDC001390</strain>
    </source>
</reference>
<proteinExistence type="predicted"/>
<keyword evidence="2" id="KW-1185">Reference proteome</keyword>
<name>A0ABW6UU18_9ACTN</name>
<gene>
    <name evidence="1" type="ORF">ACFY1D_35785</name>
</gene>
<dbReference type="RefSeq" id="WP_351084195.1">
    <property type="nucleotide sequence ID" value="NZ_JBEOZG010000025.1"/>
</dbReference>
<dbReference type="Proteomes" id="UP001602058">
    <property type="component" value="Unassembled WGS sequence"/>
</dbReference>
<protein>
    <submittedName>
        <fullName evidence="1">Uncharacterized protein</fullName>
    </submittedName>
</protein>
<dbReference type="EMBL" id="JBIAWJ010000028">
    <property type="protein sequence ID" value="MFF4526749.1"/>
    <property type="molecule type" value="Genomic_DNA"/>
</dbReference>
<evidence type="ECO:0000313" key="1">
    <source>
        <dbReference type="EMBL" id="MFF4526749.1"/>
    </source>
</evidence>